<evidence type="ECO:0000313" key="3">
    <source>
        <dbReference type="EMBL" id="KAE9985219.1"/>
    </source>
</evidence>
<feature type="signal peptide" evidence="2">
    <location>
        <begin position="1"/>
        <end position="20"/>
    </location>
</feature>
<proteinExistence type="predicted"/>
<keyword evidence="2" id="KW-0732">Signal</keyword>
<feature type="chain" id="PRO_5034824526" evidence="2">
    <location>
        <begin position="21"/>
        <end position="68"/>
    </location>
</feature>
<protein>
    <submittedName>
        <fullName evidence="3">Uncharacterized protein</fullName>
    </submittedName>
</protein>
<evidence type="ECO:0000256" key="1">
    <source>
        <dbReference type="SAM" id="MobiDB-lite"/>
    </source>
</evidence>
<sequence>MRFTIFVSLIAAVSFGSAFAAPTEASVDAVNAVADAADVNGGPYGYGGGRGGGGRGGGAGRGGGRGGY</sequence>
<evidence type="ECO:0000256" key="2">
    <source>
        <dbReference type="SAM" id="SignalP"/>
    </source>
</evidence>
<evidence type="ECO:0000313" key="4">
    <source>
        <dbReference type="Proteomes" id="UP000447873"/>
    </source>
</evidence>
<name>A0A8H3VDZ8_VENIN</name>
<dbReference type="AlphaFoldDB" id="A0A8H3VDZ8"/>
<dbReference type="EMBL" id="WNWS01000042">
    <property type="protein sequence ID" value="KAE9985219.1"/>
    <property type="molecule type" value="Genomic_DNA"/>
</dbReference>
<organism evidence="3 4">
    <name type="scientific">Venturia inaequalis</name>
    <name type="common">Apple scab fungus</name>
    <dbReference type="NCBI Taxonomy" id="5025"/>
    <lineage>
        <taxon>Eukaryota</taxon>
        <taxon>Fungi</taxon>
        <taxon>Dikarya</taxon>
        <taxon>Ascomycota</taxon>
        <taxon>Pezizomycotina</taxon>
        <taxon>Dothideomycetes</taxon>
        <taxon>Pleosporomycetidae</taxon>
        <taxon>Venturiales</taxon>
        <taxon>Venturiaceae</taxon>
        <taxon>Venturia</taxon>
    </lineage>
</organism>
<dbReference type="Proteomes" id="UP000447873">
    <property type="component" value="Unassembled WGS sequence"/>
</dbReference>
<feature type="region of interest" description="Disordered" evidence="1">
    <location>
        <begin position="49"/>
        <end position="68"/>
    </location>
</feature>
<comment type="caution">
    <text evidence="3">The sequence shown here is derived from an EMBL/GenBank/DDBJ whole genome shotgun (WGS) entry which is preliminary data.</text>
</comment>
<gene>
    <name evidence="3" type="ORF">EG328_007759</name>
</gene>
<reference evidence="3 4" key="1">
    <citation type="submission" date="2018-12" db="EMBL/GenBank/DDBJ databases">
        <title>Venturia inaequalis Genome Resource.</title>
        <authorList>
            <person name="Lichtner F.J."/>
        </authorList>
    </citation>
    <scope>NUCLEOTIDE SEQUENCE [LARGE SCALE GENOMIC DNA]</scope>
    <source>
        <strain evidence="3 4">120213</strain>
    </source>
</reference>
<accession>A0A8H3VDZ8</accession>